<dbReference type="SUPFAM" id="SSF52425">
    <property type="entry name" value="Cryptochrome/photolyase, N-terminal domain"/>
    <property type="match status" value="1"/>
</dbReference>
<keyword evidence="15" id="KW-1185">Reference proteome</keyword>
<evidence type="ECO:0000256" key="3">
    <source>
        <dbReference type="ARBA" id="ARBA00013149"/>
    </source>
</evidence>
<dbReference type="GO" id="GO:0003904">
    <property type="term" value="F:deoxyribodipyrimidine photo-lyase activity"/>
    <property type="evidence" value="ECO:0007669"/>
    <property type="project" value="UniProtKB-EC"/>
</dbReference>
<evidence type="ECO:0000259" key="13">
    <source>
        <dbReference type="PROSITE" id="PS51645"/>
    </source>
</evidence>
<evidence type="ECO:0000256" key="5">
    <source>
        <dbReference type="ARBA" id="ARBA00022630"/>
    </source>
</evidence>
<reference evidence="14" key="1">
    <citation type="submission" date="2023-05" db="EMBL/GenBank/DDBJ databases">
        <title>Mariniplasma microaerophilum sp. nov., a novel anaerobic mollicute isolated from terrestrial mud volcano, Taman Peninsula, Russia.</title>
        <authorList>
            <person name="Khomyakova M.A."/>
            <person name="Merkel A.Y."/>
            <person name="Slobodkin A.I."/>
        </authorList>
    </citation>
    <scope>NUCLEOTIDE SEQUENCE</scope>
    <source>
        <strain evidence="14">M4Ah</strain>
    </source>
</reference>
<dbReference type="GO" id="GO:0000719">
    <property type="term" value="P:photoreactive repair"/>
    <property type="evidence" value="ECO:0007669"/>
    <property type="project" value="TreeGrafter"/>
</dbReference>
<feature type="domain" description="Photolyase/cryptochrome alpha/beta" evidence="13">
    <location>
        <begin position="19"/>
        <end position="149"/>
    </location>
</feature>
<dbReference type="EMBL" id="JASCXW010000018">
    <property type="protein sequence ID" value="MDI6453145.1"/>
    <property type="molecule type" value="Genomic_DNA"/>
</dbReference>
<proteinExistence type="inferred from homology"/>
<dbReference type="PROSITE" id="PS51645">
    <property type="entry name" value="PHR_CRY_ALPHA_BETA"/>
    <property type="match status" value="1"/>
</dbReference>
<dbReference type="FunFam" id="1.10.579.10:FF:000002">
    <property type="entry name" value="Deoxyribodipyrimidine photolyase"/>
    <property type="match status" value="1"/>
</dbReference>
<dbReference type="PROSITE" id="PS01084">
    <property type="entry name" value="DNA_PHOTOLYASES_2_2"/>
    <property type="match status" value="1"/>
</dbReference>
<dbReference type="PANTHER" id="PTHR10211:SF0">
    <property type="entry name" value="DEOXYRIBODIPYRIMIDINE PHOTO-LYASE"/>
    <property type="match status" value="1"/>
</dbReference>
<dbReference type="Proteomes" id="UP001431532">
    <property type="component" value="Unassembled WGS sequence"/>
</dbReference>
<dbReference type="InterPro" id="IPR036134">
    <property type="entry name" value="Crypto/Photolyase_FAD-like_sf"/>
</dbReference>
<evidence type="ECO:0000256" key="9">
    <source>
        <dbReference type="ARBA" id="ARBA00023204"/>
    </source>
</evidence>
<evidence type="ECO:0000256" key="12">
    <source>
        <dbReference type="ARBA" id="ARBA00033999"/>
    </source>
</evidence>
<evidence type="ECO:0000256" key="4">
    <source>
        <dbReference type="ARBA" id="ARBA00014046"/>
    </source>
</evidence>
<dbReference type="InterPro" id="IPR006050">
    <property type="entry name" value="DNA_photolyase_N"/>
</dbReference>
<keyword evidence="8" id="KW-0238">DNA-binding</keyword>
<evidence type="ECO:0000256" key="6">
    <source>
        <dbReference type="ARBA" id="ARBA00022763"/>
    </source>
</evidence>
<comment type="cofactor">
    <cofactor evidence="1">
        <name>FAD</name>
        <dbReference type="ChEBI" id="CHEBI:57692"/>
    </cofactor>
</comment>
<dbReference type="EC" id="4.1.99.3" evidence="3"/>
<evidence type="ECO:0000256" key="10">
    <source>
        <dbReference type="ARBA" id="ARBA00023239"/>
    </source>
</evidence>
<dbReference type="InterPro" id="IPR014729">
    <property type="entry name" value="Rossmann-like_a/b/a_fold"/>
</dbReference>
<dbReference type="Pfam" id="PF00875">
    <property type="entry name" value="DNA_photolyase"/>
    <property type="match status" value="1"/>
</dbReference>
<evidence type="ECO:0000256" key="7">
    <source>
        <dbReference type="ARBA" id="ARBA00022827"/>
    </source>
</evidence>
<dbReference type="AlphaFoldDB" id="A0AAW6U887"/>
<dbReference type="RefSeq" id="WP_282839574.1">
    <property type="nucleotide sequence ID" value="NZ_JASCXW010000018.1"/>
</dbReference>
<evidence type="ECO:0000256" key="1">
    <source>
        <dbReference type="ARBA" id="ARBA00001974"/>
    </source>
</evidence>
<dbReference type="Gene3D" id="1.25.40.80">
    <property type="match status" value="1"/>
</dbReference>
<dbReference type="GO" id="GO:0003677">
    <property type="term" value="F:DNA binding"/>
    <property type="evidence" value="ECO:0007669"/>
    <property type="project" value="UniProtKB-KW"/>
</dbReference>
<evidence type="ECO:0000313" key="14">
    <source>
        <dbReference type="EMBL" id="MDI6453145.1"/>
    </source>
</evidence>
<evidence type="ECO:0000313" key="15">
    <source>
        <dbReference type="Proteomes" id="UP001431532"/>
    </source>
</evidence>
<organism evidence="14 15">
    <name type="scientific">Peloplasma aerotolerans</name>
    <dbReference type="NCBI Taxonomy" id="3044389"/>
    <lineage>
        <taxon>Bacteria</taxon>
        <taxon>Bacillati</taxon>
        <taxon>Mycoplasmatota</taxon>
        <taxon>Mollicutes</taxon>
        <taxon>Acholeplasmatales</taxon>
        <taxon>Acholeplasmataceae</taxon>
        <taxon>Peloplasma</taxon>
    </lineage>
</organism>
<evidence type="ECO:0000256" key="11">
    <source>
        <dbReference type="ARBA" id="ARBA00031671"/>
    </source>
</evidence>
<keyword evidence="9" id="KW-0234">DNA repair</keyword>
<name>A0AAW6U887_9MOLU</name>
<dbReference type="PANTHER" id="PTHR10211">
    <property type="entry name" value="DEOXYRIBODIPYRIMIDINE PHOTOLYASE"/>
    <property type="match status" value="1"/>
</dbReference>
<keyword evidence="10 14" id="KW-0456">Lyase</keyword>
<dbReference type="SUPFAM" id="SSF48173">
    <property type="entry name" value="Cryptochrome/photolyase FAD-binding domain"/>
    <property type="match status" value="1"/>
</dbReference>
<dbReference type="Gene3D" id="1.10.579.10">
    <property type="entry name" value="DNA Cyclobutane Dipyrimidine Photolyase, subunit A, domain 3"/>
    <property type="match status" value="1"/>
</dbReference>
<evidence type="ECO:0000256" key="2">
    <source>
        <dbReference type="ARBA" id="ARBA00006409"/>
    </source>
</evidence>
<gene>
    <name evidence="14" type="ORF">QJ521_06190</name>
</gene>
<dbReference type="InterPro" id="IPR032673">
    <property type="entry name" value="DNA_photolyase_2_CS"/>
</dbReference>
<dbReference type="InterPro" id="IPR052219">
    <property type="entry name" value="Photolyase_Class-2"/>
</dbReference>
<dbReference type="Gene3D" id="3.40.50.620">
    <property type="entry name" value="HUPs"/>
    <property type="match status" value="1"/>
</dbReference>
<comment type="catalytic activity">
    <reaction evidence="12">
        <text>cyclobutadipyrimidine (in DNA) = 2 pyrimidine residues (in DNA).</text>
        <dbReference type="EC" id="4.1.99.3"/>
    </reaction>
</comment>
<sequence length="466" mass="55567">MNKKRIIRVREKESGHKKSYVVYWMQQSQRVHYNHALEHAIQLANHHDLPLLVYFGLTANYPEANQRHYQFMLEGLREVKDILVKFHISFVLRLESPEEGIKPYLEDAEALIMDQGYLKLQRQWRQSVIEYVKIHHLDIHIDIVDTDLIVPVHIASDKAEYGAYTLRPKIKRLYLEFRDFNRISSIKNQTKLKLEGDDDLSDLALTIKKLNLNQSVSLSIFYHGGYVEASKMVFTFIQDKANHYLESNDPSNDYTSKLSMYLHFGQISALEILDRMFLELEYGNIDGKAFDAFIEQLLVRRELAFNFVYYNQGYDHFDEMTEPWAYFTMKEHENDFREYLYSLEQLENSKTHDHYFNAAMDEMAYTGYMHNYMRMYWAKKIIEWTPNYQSAYDYIIYLNNKYFIDGRDPNSYAGVAWCFGKHDRAWTERSVFGKLRYMNDKGLERKFNIQKYVDDVSEKKKLATAK</sequence>
<dbReference type="InterPro" id="IPR036155">
    <property type="entry name" value="Crypto/Photolyase_N_sf"/>
</dbReference>
<keyword evidence="5" id="KW-0285">Flavoprotein</keyword>
<evidence type="ECO:0000256" key="8">
    <source>
        <dbReference type="ARBA" id="ARBA00023125"/>
    </source>
</evidence>
<comment type="caution">
    <text evidence="14">The sequence shown here is derived from an EMBL/GenBank/DDBJ whole genome shotgun (WGS) entry which is preliminary data.</text>
</comment>
<keyword evidence="7" id="KW-0274">FAD</keyword>
<comment type="similarity">
    <text evidence="2">Belongs to the DNA photolyase class-2 family.</text>
</comment>
<protein>
    <recommendedName>
        <fullName evidence="4">Deoxyribodipyrimidine photo-lyase</fullName>
        <ecNumber evidence="3">4.1.99.3</ecNumber>
    </recommendedName>
    <alternativeName>
        <fullName evidence="11">DNA photolyase</fullName>
    </alternativeName>
</protein>
<accession>A0AAW6U887</accession>
<keyword evidence="6" id="KW-0227">DNA damage</keyword>